<protein>
    <submittedName>
        <fullName evidence="2">Glycosyltransferase involved in cell wall biosynthesis</fullName>
    </submittedName>
</protein>
<dbReference type="InterPro" id="IPR050834">
    <property type="entry name" value="Glycosyltransf_2"/>
</dbReference>
<dbReference type="EMBL" id="JAUSUX010000001">
    <property type="protein sequence ID" value="MDQ0284948.1"/>
    <property type="molecule type" value="Genomic_DNA"/>
</dbReference>
<dbReference type="RefSeq" id="WP_307398759.1">
    <property type="nucleotide sequence ID" value="NZ_JAUSUX010000001.1"/>
</dbReference>
<proteinExistence type="predicted"/>
<name>A0ABU0B0G3_9FIRM</name>
<accession>A0ABU0B0G3</accession>
<dbReference type="Gene3D" id="3.90.550.10">
    <property type="entry name" value="Spore Coat Polysaccharide Biosynthesis Protein SpsA, Chain A"/>
    <property type="match status" value="2"/>
</dbReference>
<evidence type="ECO:0000313" key="3">
    <source>
        <dbReference type="Proteomes" id="UP001225644"/>
    </source>
</evidence>
<feature type="domain" description="Glycosyltransferase 2-like" evidence="1">
    <location>
        <begin position="302"/>
        <end position="428"/>
    </location>
</feature>
<dbReference type="InterPro" id="IPR001173">
    <property type="entry name" value="Glyco_trans_2-like"/>
</dbReference>
<evidence type="ECO:0000259" key="1">
    <source>
        <dbReference type="Pfam" id="PF00535"/>
    </source>
</evidence>
<dbReference type="SUPFAM" id="SSF53448">
    <property type="entry name" value="Nucleotide-diphospho-sugar transferases"/>
    <property type="match status" value="2"/>
</dbReference>
<dbReference type="InterPro" id="IPR029044">
    <property type="entry name" value="Nucleotide-diphossugar_trans"/>
</dbReference>
<sequence>MKGLIWMQRVLIASPVRQKPSILREFLWSLSHLETTGLEVEYAFIDDNERESTLLREFAAGRENVHIFPGNGAGHAYHCDEHTHHWREDLIWKVAGYKNRFIHLARNSGFDFLFLVDSDLVLHPKTLVHLVGLGKDIVSEVYWTRWEPDMTPLPQVWVADQYRLYHMQRGEMLDEKEIARRVKEFLETLQKPGVYKVGGLGACTLISRRAILLGVSFSEIYNLGFTGEDRHFCIRAAALGLELYADTHYPPFHIYRESDFAGLKAYKEKYFPAGKDTPTGAAMLQTADEETGTRGSKITLAMLVRNEAGRYLERVLKHAAQYIDCAVILDDASEDNTVEVCKKTLQNIPLTLVSNKQPSFHNEIILRKQLWELAVGTGPDWILVLDADEIFEERAVKELRSLAANPEIEVYYFRLYDMWDEDHYREDEYWKAHHYYRPFMVRYVPGFPYQWRETPQHCGRFPHNITELRGATSSLRVKHLGWIKPADRLAKYYRYKKLDPLGQYGLIGQYLSILDPKPNLVGWTEDL</sequence>
<keyword evidence="3" id="KW-1185">Reference proteome</keyword>
<organism evidence="2 3">
    <name type="scientific">Desulfofundulus luciae</name>
    <dbReference type="NCBI Taxonomy" id="74702"/>
    <lineage>
        <taxon>Bacteria</taxon>
        <taxon>Bacillati</taxon>
        <taxon>Bacillota</taxon>
        <taxon>Clostridia</taxon>
        <taxon>Eubacteriales</taxon>
        <taxon>Peptococcaceae</taxon>
        <taxon>Desulfofundulus</taxon>
    </lineage>
</organism>
<dbReference type="Pfam" id="PF00535">
    <property type="entry name" value="Glycos_transf_2"/>
    <property type="match status" value="1"/>
</dbReference>
<dbReference type="PANTHER" id="PTHR43685">
    <property type="entry name" value="GLYCOSYLTRANSFERASE"/>
    <property type="match status" value="1"/>
</dbReference>
<dbReference type="Proteomes" id="UP001225644">
    <property type="component" value="Unassembled WGS sequence"/>
</dbReference>
<evidence type="ECO:0000313" key="2">
    <source>
        <dbReference type="EMBL" id="MDQ0284948.1"/>
    </source>
</evidence>
<dbReference type="PANTHER" id="PTHR43685:SF2">
    <property type="entry name" value="GLYCOSYLTRANSFERASE 2-LIKE DOMAIN-CONTAINING PROTEIN"/>
    <property type="match status" value="1"/>
</dbReference>
<gene>
    <name evidence="2" type="ORF">J2Z49_000038</name>
</gene>
<comment type="caution">
    <text evidence="2">The sequence shown here is derived from an EMBL/GenBank/DDBJ whole genome shotgun (WGS) entry which is preliminary data.</text>
</comment>
<reference evidence="2 3" key="1">
    <citation type="submission" date="2023-07" db="EMBL/GenBank/DDBJ databases">
        <title>Genomic Encyclopedia of Type Strains, Phase IV (KMG-IV): sequencing the most valuable type-strain genomes for metagenomic binning, comparative biology and taxonomic classification.</title>
        <authorList>
            <person name="Goeker M."/>
        </authorList>
    </citation>
    <scope>NUCLEOTIDE SEQUENCE [LARGE SCALE GENOMIC DNA]</scope>
    <source>
        <strain evidence="2 3">DSM 12396</strain>
    </source>
</reference>